<reference evidence="4" key="1">
    <citation type="submission" date="2016-10" db="EMBL/GenBank/DDBJ databases">
        <authorList>
            <person name="Varghese N."/>
            <person name="Submissions S."/>
        </authorList>
    </citation>
    <scope>NUCLEOTIDE SEQUENCE [LARGE SCALE GENOMIC DNA]</scope>
    <source>
        <strain evidence="4">CGMCC 4.7042</strain>
    </source>
</reference>
<evidence type="ECO:0000256" key="1">
    <source>
        <dbReference type="SAM" id="MobiDB-lite"/>
    </source>
</evidence>
<dbReference type="InterPro" id="IPR025668">
    <property type="entry name" value="Tnp_DDE_dom"/>
</dbReference>
<dbReference type="AlphaFoldDB" id="A0A1H0DPM4"/>
<evidence type="ECO:0000313" key="3">
    <source>
        <dbReference type="EMBL" id="SDN72187.1"/>
    </source>
</evidence>
<dbReference type="Proteomes" id="UP000199063">
    <property type="component" value="Unassembled WGS sequence"/>
</dbReference>
<accession>A0A1H0DPM4</accession>
<proteinExistence type="predicted"/>
<evidence type="ECO:0000259" key="2">
    <source>
        <dbReference type="Pfam" id="PF13586"/>
    </source>
</evidence>
<feature type="region of interest" description="Disordered" evidence="1">
    <location>
        <begin position="1"/>
        <end position="120"/>
    </location>
</feature>
<organism evidence="3 4">
    <name type="scientific">Streptomyces wuyuanensis</name>
    <dbReference type="NCBI Taxonomy" id="1196353"/>
    <lineage>
        <taxon>Bacteria</taxon>
        <taxon>Bacillati</taxon>
        <taxon>Actinomycetota</taxon>
        <taxon>Actinomycetes</taxon>
        <taxon>Kitasatosporales</taxon>
        <taxon>Streptomycetaceae</taxon>
        <taxon>Streptomyces</taxon>
    </lineage>
</organism>
<evidence type="ECO:0000313" key="4">
    <source>
        <dbReference type="Proteomes" id="UP000199063"/>
    </source>
</evidence>
<feature type="compositionally biased region" description="Basic residues" evidence="1">
    <location>
        <begin position="52"/>
        <end position="82"/>
    </location>
</feature>
<feature type="compositionally biased region" description="Basic residues" evidence="1">
    <location>
        <begin position="15"/>
        <end position="40"/>
    </location>
</feature>
<gene>
    <name evidence="3" type="ORF">SAMN05444921_13538</name>
</gene>
<feature type="domain" description="Transposase DDE" evidence="2">
    <location>
        <begin position="116"/>
        <end position="199"/>
    </location>
</feature>
<sequence length="258" mass="29309">MDGLGRLHDQPGPPARRRRPQKGRRRGTNWKIRNARRLVRRSVGPAAGRPPRSPRLRRPGPAPGRRRPAGQRQRLHRLRRGPGRGESAPDRRRAAASQTRRGHRRQGVFVTGDPPDALRRRGIRAVIPERADQRADRMRRGRARGRPPAFDRDLYKARNIVERCFNRLKQFRAIATRFDKLAARYQAGLHLAALVLWLREPSQDHLSDRPRSSGLPWHADSGAGPSSGYRIRPWSTIGHCWACFGREGSVGTAGLRRA</sequence>
<dbReference type="EMBL" id="FNHI01000035">
    <property type="protein sequence ID" value="SDN72187.1"/>
    <property type="molecule type" value="Genomic_DNA"/>
</dbReference>
<protein>
    <submittedName>
        <fullName evidence="3">Transposase DDE domain-containing protein</fullName>
    </submittedName>
</protein>
<dbReference type="Pfam" id="PF13586">
    <property type="entry name" value="DDE_Tnp_1_2"/>
    <property type="match status" value="1"/>
</dbReference>
<dbReference type="PANTHER" id="PTHR30007">
    <property type="entry name" value="PHP DOMAIN PROTEIN"/>
    <property type="match status" value="1"/>
</dbReference>
<name>A0A1H0DPM4_9ACTN</name>
<keyword evidence="4" id="KW-1185">Reference proteome</keyword>
<dbReference type="PANTHER" id="PTHR30007:SF1">
    <property type="entry name" value="BLR1914 PROTEIN"/>
    <property type="match status" value="1"/>
</dbReference>